<dbReference type="NCBIfam" id="NF006421">
    <property type="entry name" value="PRK08673.1"/>
    <property type="match status" value="1"/>
</dbReference>
<sequence length="338" mass="36443">MLVMMRKNHSPEELNGLLKKIEKLGYTAHVLPGEHSLAVGITGNHSSVDREILNQMPGVREVIPVSSPYKLAGRSFHPEDSIFEIGPARFGSSECVIMAGPCAVESEEQTVRLAHAVKAGGAQILRGGAYKPRTSPYAFQGLGIDGLKILATARAETGLPVISEALDLPSLEAVYEYADIIQIGTRNMQNFSLLKAASQLDKPVLLKRGLSATIDEWLMAAEYLLAGGNERVILCERGLRHYDPHTRNLLDLGAVLAVRKLSHLPIVVDPSHSLGHKSMVVPASRAAVAIGAHGLLVDVHDRPQEALCDGPQAISPEMFSAMVKTLRQIEAVLQTPEG</sequence>
<dbReference type="InterPro" id="IPR006218">
    <property type="entry name" value="DAHP1/KDSA"/>
</dbReference>
<dbReference type="Pfam" id="PF18152">
    <property type="entry name" value="DAHP_snth_FXD"/>
    <property type="match status" value="1"/>
</dbReference>
<feature type="domain" description="DAHP synthase ferredoxin-like" evidence="3">
    <location>
        <begin position="1"/>
        <end position="66"/>
    </location>
</feature>
<accession>A0A2M7FYZ0</accession>
<dbReference type="PANTHER" id="PTHR43018:SF1">
    <property type="entry name" value="PROTEIN AROA(G)"/>
    <property type="match status" value="1"/>
</dbReference>
<dbReference type="Proteomes" id="UP000231019">
    <property type="component" value="Unassembled WGS sequence"/>
</dbReference>
<organism evidence="4 5">
    <name type="scientific">bacterium (Candidatus Blackallbacteria) CG17_big_fil_post_rev_8_21_14_2_50_48_46</name>
    <dbReference type="NCBI Taxonomy" id="2014261"/>
    <lineage>
        <taxon>Bacteria</taxon>
        <taxon>Candidatus Blackallbacteria</taxon>
    </lineage>
</organism>
<dbReference type="InterPro" id="IPR041071">
    <property type="entry name" value="DAHP_snth_FXD"/>
</dbReference>
<evidence type="ECO:0000259" key="3">
    <source>
        <dbReference type="Pfam" id="PF18152"/>
    </source>
</evidence>
<dbReference type="PANTHER" id="PTHR43018">
    <property type="entry name" value="PHOSPHO-2-DEHYDRO-3-DEOXYHEPTONATE ALDOLASE"/>
    <property type="match status" value="1"/>
</dbReference>
<dbReference type="InterPro" id="IPR006268">
    <property type="entry name" value="DAHP_syn_2"/>
</dbReference>
<protein>
    <submittedName>
        <fullName evidence="4">3-deoxy-7-phosphoheptulonate synthase</fullName>
    </submittedName>
</protein>
<reference evidence="4 5" key="1">
    <citation type="submission" date="2017-09" db="EMBL/GenBank/DDBJ databases">
        <title>Depth-based differentiation of microbial function through sediment-hosted aquifers and enrichment of novel symbionts in the deep terrestrial subsurface.</title>
        <authorList>
            <person name="Probst A.J."/>
            <person name="Ladd B."/>
            <person name="Jarett J.K."/>
            <person name="Geller-Mcgrath D.E."/>
            <person name="Sieber C.M."/>
            <person name="Emerson J.B."/>
            <person name="Anantharaman K."/>
            <person name="Thomas B.C."/>
            <person name="Malmstrom R."/>
            <person name="Stieglmeier M."/>
            <person name="Klingl A."/>
            <person name="Woyke T."/>
            <person name="Ryan C.M."/>
            <person name="Banfield J.F."/>
        </authorList>
    </citation>
    <scope>NUCLEOTIDE SEQUENCE [LARGE SCALE GENOMIC DNA]</scope>
    <source>
        <strain evidence="4">CG17_big_fil_post_rev_8_21_14_2_50_48_46</strain>
    </source>
</reference>
<gene>
    <name evidence="4" type="primary">aroF</name>
    <name evidence="4" type="ORF">COW36_22095</name>
</gene>
<evidence type="ECO:0000256" key="1">
    <source>
        <dbReference type="ARBA" id="ARBA00022679"/>
    </source>
</evidence>
<dbReference type="SUPFAM" id="SSF51569">
    <property type="entry name" value="Aldolase"/>
    <property type="match status" value="1"/>
</dbReference>
<dbReference type="NCBIfam" id="TIGR01361">
    <property type="entry name" value="DAHP_synth_Bsub"/>
    <property type="match status" value="1"/>
</dbReference>
<dbReference type="GO" id="GO:0016832">
    <property type="term" value="F:aldehyde-lyase activity"/>
    <property type="evidence" value="ECO:0007669"/>
    <property type="project" value="InterPro"/>
</dbReference>
<dbReference type="InterPro" id="IPR052899">
    <property type="entry name" value="Class-I_DAHP_synthase"/>
</dbReference>
<dbReference type="GO" id="GO:0009073">
    <property type="term" value="P:aromatic amino acid family biosynthetic process"/>
    <property type="evidence" value="ECO:0007669"/>
    <property type="project" value="InterPro"/>
</dbReference>
<dbReference type="InterPro" id="IPR013785">
    <property type="entry name" value="Aldolase_TIM"/>
</dbReference>
<keyword evidence="1" id="KW-0808">Transferase</keyword>
<dbReference type="Gene3D" id="3.30.70.1140">
    <property type="entry name" value="Phospho-2-dehydro-3-deoxyheptonate aldolase, domain 1"/>
    <property type="match status" value="1"/>
</dbReference>
<comment type="caution">
    <text evidence="4">The sequence shown here is derived from an EMBL/GenBank/DDBJ whole genome shotgun (WGS) entry which is preliminary data.</text>
</comment>
<name>A0A2M7FYZ0_9BACT</name>
<feature type="domain" description="DAHP synthetase I/KDSA" evidence="2">
    <location>
        <begin position="94"/>
        <end position="331"/>
    </location>
</feature>
<dbReference type="Gene3D" id="3.20.20.70">
    <property type="entry name" value="Aldolase class I"/>
    <property type="match status" value="1"/>
</dbReference>
<dbReference type="Pfam" id="PF00793">
    <property type="entry name" value="DAHP_synth_1"/>
    <property type="match status" value="1"/>
</dbReference>
<dbReference type="NCBIfam" id="NF009239">
    <property type="entry name" value="PRK12595.1"/>
    <property type="match status" value="1"/>
</dbReference>
<dbReference type="GO" id="GO:0016740">
    <property type="term" value="F:transferase activity"/>
    <property type="evidence" value="ECO:0007669"/>
    <property type="project" value="UniProtKB-KW"/>
</dbReference>
<evidence type="ECO:0000313" key="4">
    <source>
        <dbReference type="EMBL" id="PIW14310.1"/>
    </source>
</evidence>
<evidence type="ECO:0000313" key="5">
    <source>
        <dbReference type="Proteomes" id="UP000231019"/>
    </source>
</evidence>
<dbReference type="AlphaFoldDB" id="A0A2M7FYZ0"/>
<evidence type="ECO:0000259" key="2">
    <source>
        <dbReference type="Pfam" id="PF00793"/>
    </source>
</evidence>
<proteinExistence type="predicted"/>
<dbReference type="EMBL" id="PFFQ01000061">
    <property type="protein sequence ID" value="PIW14310.1"/>
    <property type="molecule type" value="Genomic_DNA"/>
</dbReference>